<reference evidence="2 3" key="1">
    <citation type="submission" date="2016-06" db="EMBL/GenBank/DDBJ databases">
        <authorList>
            <person name="Olsen C.W."/>
            <person name="Carey S."/>
            <person name="Hinshaw L."/>
            <person name="Karasin A.I."/>
        </authorList>
    </citation>
    <scope>NUCLEOTIDE SEQUENCE [LARGE SCALE GENOMIC DNA]</scope>
    <source>
        <strain evidence="2 3">LZ-22</strain>
    </source>
</reference>
<evidence type="ECO:0000313" key="2">
    <source>
        <dbReference type="EMBL" id="SDB87219.1"/>
    </source>
</evidence>
<dbReference type="EMBL" id="FMYF01000005">
    <property type="protein sequence ID" value="SDB87219.1"/>
    <property type="molecule type" value="Genomic_DNA"/>
</dbReference>
<keyword evidence="3" id="KW-1185">Reference proteome</keyword>
<name>A0A1G6GYY8_9ACTN</name>
<dbReference type="InterPro" id="IPR024559">
    <property type="entry name" value="DUF3846"/>
</dbReference>
<dbReference type="AlphaFoldDB" id="A0A1G6GYY8"/>
<dbReference type="Pfam" id="PF12957">
    <property type="entry name" value="DUF3846"/>
    <property type="match status" value="1"/>
</dbReference>
<protein>
    <recommendedName>
        <fullName evidence="1">DUF3846 domain-containing protein</fullName>
    </recommendedName>
</protein>
<dbReference type="Proteomes" id="UP000199086">
    <property type="component" value="Unassembled WGS sequence"/>
</dbReference>
<gene>
    <name evidence="2" type="ORF">GA0111570_105308</name>
</gene>
<evidence type="ECO:0000313" key="3">
    <source>
        <dbReference type="Proteomes" id="UP000199086"/>
    </source>
</evidence>
<evidence type="ECO:0000259" key="1">
    <source>
        <dbReference type="Pfam" id="PF12957"/>
    </source>
</evidence>
<organism evidence="2 3">
    <name type="scientific">Raineyella antarctica</name>
    <dbReference type="NCBI Taxonomy" id="1577474"/>
    <lineage>
        <taxon>Bacteria</taxon>
        <taxon>Bacillati</taxon>
        <taxon>Actinomycetota</taxon>
        <taxon>Actinomycetes</taxon>
        <taxon>Propionibacteriales</taxon>
        <taxon>Propionibacteriaceae</taxon>
        <taxon>Raineyella</taxon>
    </lineage>
</organism>
<sequence length="166" mass="18644">MPRGIIIPADENSPCVTQEFIGLKDYRQAVGGLIEPVDLPRIGATIYVNEEGLILDLPLNVRATILRWFWMPDTLRQSTLVGDAVLVGMPDPRGDTTDLPDWFAKNVLCTLGHYVEIKLVTRPEWYANRQRFASYFEAAVWARAAAERSSLIEEVRIVSPCSDQPS</sequence>
<accession>A0A1G6GYY8</accession>
<proteinExistence type="predicted"/>
<feature type="domain" description="DUF3846" evidence="1">
    <location>
        <begin position="6"/>
        <end position="105"/>
    </location>
</feature>
<dbReference type="RefSeq" id="WP_175557437.1">
    <property type="nucleotide sequence ID" value="NZ_FMYF01000005.1"/>
</dbReference>